<gene>
    <name evidence="2" type="ORF">EA462_07750</name>
</gene>
<proteinExistence type="predicted"/>
<dbReference type="Proteomes" id="UP000273828">
    <property type="component" value="Unassembled WGS sequence"/>
</dbReference>
<name>A0A3N6M8U3_9EURY</name>
<keyword evidence="3" id="KW-1185">Reference proteome</keyword>
<organism evidence="2 3">
    <name type="scientific">Natrarchaeobius halalkaliphilus</name>
    <dbReference type="NCBI Taxonomy" id="1679091"/>
    <lineage>
        <taxon>Archaea</taxon>
        <taxon>Methanobacteriati</taxon>
        <taxon>Methanobacteriota</taxon>
        <taxon>Stenosarchaea group</taxon>
        <taxon>Halobacteria</taxon>
        <taxon>Halobacteriales</taxon>
        <taxon>Natrialbaceae</taxon>
        <taxon>Natrarchaeobius</taxon>
    </lineage>
</organism>
<dbReference type="EMBL" id="REFY01000003">
    <property type="protein sequence ID" value="RQG89896.1"/>
    <property type="molecule type" value="Genomic_DNA"/>
</dbReference>
<protein>
    <submittedName>
        <fullName evidence="2">Uncharacterized protein</fullName>
    </submittedName>
</protein>
<feature type="region of interest" description="Disordered" evidence="1">
    <location>
        <begin position="146"/>
        <end position="174"/>
    </location>
</feature>
<feature type="compositionally biased region" description="Acidic residues" evidence="1">
    <location>
        <begin position="154"/>
        <end position="174"/>
    </location>
</feature>
<evidence type="ECO:0000256" key="1">
    <source>
        <dbReference type="SAM" id="MobiDB-lite"/>
    </source>
</evidence>
<evidence type="ECO:0000313" key="3">
    <source>
        <dbReference type="Proteomes" id="UP000273828"/>
    </source>
</evidence>
<dbReference type="AlphaFoldDB" id="A0A3N6M8U3"/>
<dbReference type="OrthoDB" id="187751at2157"/>
<comment type="caution">
    <text evidence="2">The sequence shown here is derived from an EMBL/GenBank/DDBJ whole genome shotgun (WGS) entry which is preliminary data.</text>
</comment>
<reference evidence="2 3" key="1">
    <citation type="submission" date="2018-10" db="EMBL/GenBank/DDBJ databases">
        <title>Natrarchaeobius chitinivorans gen. nov., sp. nov., and Natrarchaeobius haloalkaliphilus sp. nov., alkaliphilic, chitin-utilizing haloarchaea from hypersaline alkaline lakes.</title>
        <authorList>
            <person name="Sorokin D.Y."/>
            <person name="Elcheninov A.G."/>
            <person name="Kostrikina N.A."/>
            <person name="Bale N.J."/>
            <person name="Sinninghe Damste J.S."/>
            <person name="Khijniak T.V."/>
            <person name="Kublanov I.V."/>
            <person name="Toshchakov S.V."/>
        </authorList>
    </citation>
    <scope>NUCLEOTIDE SEQUENCE [LARGE SCALE GENOMIC DNA]</scope>
    <source>
        <strain evidence="2 3">AArcht-Sl</strain>
    </source>
</reference>
<sequence>MMTNLRTRRRVLQLTGTGIAASIAGCSDLSAIDGENGDGAEEDGHLTALAEPDASDLQELQQRAMAGELSEEEAIQRQQELFEDAIDDFEGRVDSEAEADLSIEEEEQEGGVYRVDGSADVLVDALRTGEISVLAGTDLYDQIIQQREQQQEQQPEEVPDGEEIEGQDGSEEDE</sequence>
<dbReference type="PROSITE" id="PS51257">
    <property type="entry name" value="PROKAR_LIPOPROTEIN"/>
    <property type="match status" value="1"/>
</dbReference>
<dbReference type="RefSeq" id="WP_124177982.1">
    <property type="nucleotide sequence ID" value="NZ_REFY01000003.1"/>
</dbReference>
<accession>A0A3N6M8U3</accession>
<evidence type="ECO:0000313" key="2">
    <source>
        <dbReference type="EMBL" id="RQG89896.1"/>
    </source>
</evidence>